<reference evidence="2" key="2">
    <citation type="submission" date="2021-02" db="EMBL/GenBank/DDBJ databases">
        <authorList>
            <person name="Kimball J.A."/>
            <person name="Haas M.W."/>
            <person name="Macchietto M."/>
            <person name="Kono T."/>
            <person name="Duquette J."/>
            <person name="Shao M."/>
        </authorList>
    </citation>
    <scope>NUCLEOTIDE SEQUENCE</scope>
    <source>
        <tissue evidence="2">Fresh leaf tissue</tissue>
    </source>
</reference>
<accession>A0A8J5WCT2</accession>
<proteinExistence type="predicted"/>
<comment type="caution">
    <text evidence="2">The sequence shown here is derived from an EMBL/GenBank/DDBJ whole genome shotgun (WGS) entry which is preliminary data.</text>
</comment>
<dbReference type="EMBL" id="JAAALK010000082">
    <property type="protein sequence ID" value="KAG8087110.1"/>
    <property type="molecule type" value="Genomic_DNA"/>
</dbReference>
<evidence type="ECO:0000313" key="3">
    <source>
        <dbReference type="Proteomes" id="UP000729402"/>
    </source>
</evidence>
<gene>
    <name evidence="2" type="ORF">GUJ93_ZPchr0010g8434</name>
</gene>
<organism evidence="2 3">
    <name type="scientific">Zizania palustris</name>
    <name type="common">Northern wild rice</name>
    <dbReference type="NCBI Taxonomy" id="103762"/>
    <lineage>
        <taxon>Eukaryota</taxon>
        <taxon>Viridiplantae</taxon>
        <taxon>Streptophyta</taxon>
        <taxon>Embryophyta</taxon>
        <taxon>Tracheophyta</taxon>
        <taxon>Spermatophyta</taxon>
        <taxon>Magnoliopsida</taxon>
        <taxon>Liliopsida</taxon>
        <taxon>Poales</taxon>
        <taxon>Poaceae</taxon>
        <taxon>BOP clade</taxon>
        <taxon>Oryzoideae</taxon>
        <taxon>Oryzeae</taxon>
        <taxon>Zizaniinae</taxon>
        <taxon>Zizania</taxon>
    </lineage>
</organism>
<dbReference type="AlphaFoldDB" id="A0A8J5WCT2"/>
<dbReference type="Proteomes" id="UP000729402">
    <property type="component" value="Unassembled WGS sequence"/>
</dbReference>
<name>A0A8J5WCT2_ZIZPA</name>
<evidence type="ECO:0000313" key="2">
    <source>
        <dbReference type="EMBL" id="KAG8087110.1"/>
    </source>
</evidence>
<protein>
    <recommendedName>
        <fullName evidence="4">Pentatricopeptide repeat-containing protein</fullName>
    </recommendedName>
</protein>
<sequence>MQVGRAVSLACNSARLEVHSAEEAAHYLPARRRRAASSSAARPLPSPERVVAHPVHDVPSPLPLPPLPRPMAAPLPLPPPRLHSLSAISRAALLRPLVLLVSSAFSSSPRGLGSERSPPADPSDVSGRREVDPGDTVITRAHRELARPDWHRSASIASLTPAQAASVAVSHPVAARGLELLLYLSRERSHTYRPGTFAALARRLVESRRYDAAGRARIHLIKSCRSKEAMARTMSFLDMLSHSGLRMGLFAYSALLIHLSRLGMTGSVMDRF</sequence>
<reference evidence="2" key="1">
    <citation type="journal article" date="2021" name="bioRxiv">
        <title>Whole Genome Assembly and Annotation of Northern Wild Rice, Zizania palustris L., Supports a Whole Genome Duplication in the Zizania Genus.</title>
        <authorList>
            <person name="Haas M."/>
            <person name="Kono T."/>
            <person name="Macchietto M."/>
            <person name="Millas R."/>
            <person name="McGilp L."/>
            <person name="Shao M."/>
            <person name="Duquette J."/>
            <person name="Hirsch C.N."/>
            <person name="Kimball J."/>
        </authorList>
    </citation>
    <scope>NUCLEOTIDE SEQUENCE</scope>
    <source>
        <tissue evidence="2">Fresh leaf tissue</tissue>
    </source>
</reference>
<feature type="region of interest" description="Disordered" evidence="1">
    <location>
        <begin position="34"/>
        <end position="57"/>
    </location>
</feature>
<evidence type="ECO:0008006" key="4">
    <source>
        <dbReference type="Google" id="ProtNLM"/>
    </source>
</evidence>
<evidence type="ECO:0000256" key="1">
    <source>
        <dbReference type="SAM" id="MobiDB-lite"/>
    </source>
</evidence>
<feature type="region of interest" description="Disordered" evidence="1">
    <location>
        <begin position="106"/>
        <end position="136"/>
    </location>
</feature>
<keyword evidence="3" id="KW-1185">Reference proteome</keyword>